<dbReference type="InterPro" id="IPR058913">
    <property type="entry name" value="Integrase_dom_put"/>
</dbReference>
<name>A0A165HYI2_9BASI</name>
<accession>A0A165HYI2</accession>
<dbReference type="PANTHER" id="PTHR46177">
    <property type="entry name" value="INTEGRASE CATALYTIC DOMAIN-CONTAINING PROTEIN"/>
    <property type="match status" value="1"/>
</dbReference>
<proteinExistence type="predicted"/>
<evidence type="ECO:0000313" key="3">
    <source>
        <dbReference type="Proteomes" id="UP000076842"/>
    </source>
</evidence>
<organism evidence="2 3">
    <name type="scientific">Calocera cornea HHB12733</name>
    <dbReference type="NCBI Taxonomy" id="1353952"/>
    <lineage>
        <taxon>Eukaryota</taxon>
        <taxon>Fungi</taxon>
        <taxon>Dikarya</taxon>
        <taxon>Basidiomycota</taxon>
        <taxon>Agaricomycotina</taxon>
        <taxon>Dacrymycetes</taxon>
        <taxon>Dacrymycetales</taxon>
        <taxon>Dacrymycetaceae</taxon>
        <taxon>Calocera</taxon>
    </lineage>
</organism>
<dbReference type="PANTHER" id="PTHR46177:SF1">
    <property type="entry name" value="INTEGRASE CATALYTIC DOMAIN-CONTAINING PROTEIN"/>
    <property type="match status" value="1"/>
</dbReference>
<sequence>MTSIICRSRELHLYGHCPGYSLRARRTTLYRWLDRLKLGTPRKPVHSDTEVGEAIVRLLQEDVLHRWGAARVKVKLQMSGVTDARRGFVRDFMRTGDEYHVTGRTPGKKQIHKTSLWSIGVSEEWSGDGFEKLQRVAGGLPCWGLRDKASRRFLGLWVLPNVRLGVVPPALYLRAARKAGGVPLRLVLDKGTETIQVGALAKALSRLAYAPNIDPEVLPPFLQIKSIYNITIERSWRGLFNDELEAIALVWDAGIRAGICRPHIQLEYFLARWVWARTVQCKLDQYVAERNSSKIRQQTRSHLPCGLSPNEIWFNPQEHHLDNCLIPVPAHILDDLIEQYTPPKLFQFVPDDVDHFASRVYLALGEPILNVNTAWDVYERLMARAEHDAC</sequence>
<reference evidence="2 3" key="1">
    <citation type="journal article" date="2016" name="Mol. Biol. Evol.">
        <title>Comparative Genomics of Early-Diverging Mushroom-Forming Fungi Provides Insights into the Origins of Lignocellulose Decay Capabilities.</title>
        <authorList>
            <person name="Nagy L.G."/>
            <person name="Riley R."/>
            <person name="Tritt A."/>
            <person name="Adam C."/>
            <person name="Daum C."/>
            <person name="Floudas D."/>
            <person name="Sun H."/>
            <person name="Yadav J.S."/>
            <person name="Pangilinan J."/>
            <person name="Larsson K.H."/>
            <person name="Matsuura K."/>
            <person name="Barry K."/>
            <person name="Labutti K."/>
            <person name="Kuo R."/>
            <person name="Ohm R.A."/>
            <person name="Bhattacharya S.S."/>
            <person name="Shirouzu T."/>
            <person name="Yoshinaga Y."/>
            <person name="Martin F.M."/>
            <person name="Grigoriev I.V."/>
            <person name="Hibbett D.S."/>
        </authorList>
    </citation>
    <scope>NUCLEOTIDE SEQUENCE [LARGE SCALE GENOMIC DNA]</scope>
    <source>
        <strain evidence="2 3">HHB12733</strain>
    </source>
</reference>
<dbReference type="OrthoDB" id="5392716at2759"/>
<evidence type="ECO:0000259" key="1">
    <source>
        <dbReference type="Pfam" id="PF24764"/>
    </source>
</evidence>
<dbReference type="EMBL" id="KV423936">
    <property type="protein sequence ID" value="KZT59911.1"/>
    <property type="molecule type" value="Genomic_DNA"/>
</dbReference>
<keyword evidence="3" id="KW-1185">Reference proteome</keyword>
<dbReference type="Proteomes" id="UP000076842">
    <property type="component" value="Unassembled WGS sequence"/>
</dbReference>
<dbReference type="STRING" id="1353952.A0A165HYI2"/>
<evidence type="ECO:0000313" key="2">
    <source>
        <dbReference type="EMBL" id="KZT59911.1"/>
    </source>
</evidence>
<dbReference type="AlphaFoldDB" id="A0A165HYI2"/>
<gene>
    <name evidence="2" type="ORF">CALCODRAFT_430333</name>
</gene>
<protein>
    <recommendedName>
        <fullName evidence="1">Integrase core domain-containing protein</fullName>
    </recommendedName>
</protein>
<dbReference type="InParanoid" id="A0A165HYI2"/>
<feature type="domain" description="Integrase core" evidence="1">
    <location>
        <begin position="143"/>
        <end position="313"/>
    </location>
</feature>
<dbReference type="Pfam" id="PF24764">
    <property type="entry name" value="rva_4"/>
    <property type="match status" value="1"/>
</dbReference>